<comment type="caution">
    <text evidence="4">The sequence shown here is derived from an EMBL/GenBank/DDBJ whole genome shotgun (WGS) entry which is preliminary data.</text>
</comment>
<dbReference type="InterPro" id="IPR005502">
    <property type="entry name" value="Ribosyl_crysJ1"/>
</dbReference>
<proteinExistence type="inferred from homology"/>
<dbReference type="InterPro" id="IPR050792">
    <property type="entry name" value="ADP-ribosylglycohydrolase"/>
</dbReference>
<keyword evidence="2 4" id="KW-0378">Hydrolase</keyword>
<organism evidence="4 5">
    <name type="scientific">Enhygromyxa salina</name>
    <dbReference type="NCBI Taxonomy" id="215803"/>
    <lineage>
        <taxon>Bacteria</taxon>
        <taxon>Pseudomonadati</taxon>
        <taxon>Myxococcota</taxon>
        <taxon>Polyangia</taxon>
        <taxon>Nannocystales</taxon>
        <taxon>Nannocystaceae</taxon>
        <taxon>Enhygromyxa</taxon>
    </lineage>
</organism>
<accession>A0A0C1ZPL5</accession>
<dbReference type="GO" id="GO:0046872">
    <property type="term" value="F:metal ion binding"/>
    <property type="evidence" value="ECO:0007669"/>
    <property type="project" value="UniProtKB-KW"/>
</dbReference>
<keyword evidence="3" id="KW-0479">Metal-binding</keyword>
<feature type="binding site" evidence="3">
    <location>
        <position position="272"/>
    </location>
    <ligand>
        <name>Mg(2+)</name>
        <dbReference type="ChEBI" id="CHEBI:18420"/>
        <label>1</label>
    </ligand>
</feature>
<dbReference type="PANTHER" id="PTHR16222:SF24">
    <property type="entry name" value="ADP-RIBOSYLHYDROLASE ARH3"/>
    <property type="match status" value="1"/>
</dbReference>
<name>A0A0C1ZPL5_9BACT</name>
<protein>
    <submittedName>
        <fullName evidence="4">ADP-ribosylglycohydrolase</fullName>
    </submittedName>
</protein>
<comment type="cofactor">
    <cofactor evidence="3">
        <name>Mg(2+)</name>
        <dbReference type="ChEBI" id="CHEBI:18420"/>
    </cofactor>
    <text evidence="3">Binds 2 magnesium ions per subunit.</text>
</comment>
<dbReference type="AlphaFoldDB" id="A0A0C1ZPL5"/>
<dbReference type="Pfam" id="PF03747">
    <property type="entry name" value="ADP_ribosyl_GH"/>
    <property type="match status" value="1"/>
</dbReference>
<dbReference type="InterPro" id="IPR036705">
    <property type="entry name" value="Ribosyl_crysJ1_sf"/>
</dbReference>
<evidence type="ECO:0000256" key="1">
    <source>
        <dbReference type="ARBA" id="ARBA00010702"/>
    </source>
</evidence>
<feature type="binding site" evidence="3">
    <location>
        <position position="270"/>
    </location>
    <ligand>
        <name>Mg(2+)</name>
        <dbReference type="ChEBI" id="CHEBI:18420"/>
        <label>1</label>
    </ligand>
</feature>
<dbReference type="PANTHER" id="PTHR16222">
    <property type="entry name" value="ADP-RIBOSYLGLYCOHYDROLASE"/>
    <property type="match status" value="1"/>
</dbReference>
<sequence>MTTRDDRDDRIKGGMLGLLVGDALGVPYEFHGPEAIPPRDQIEMCPPAGFRRAHASVPPGTWSDDGAQALCLLASLLEHDRLELGDFGMKMVRWFDQGYLAVDATVFDVGIQTQTALERLAAGIDPPQAGPGREYDNGNGSLMRVLPLALWHSGDDQALVRDAMRSSLPTHAHLRSQLCCAVYCVWARHMINGVEQHAAWDLAVELMQDFARAHVNRALVERELAAIDLRRAPAGGGSGYVVDCLHSARLALQHDSFEAVVKAAVAIGNDTDTTAAVAGGIAGIRFGAAGIPARWLDALRGRELLDPLLRDLLQR</sequence>
<comment type="similarity">
    <text evidence="1">Belongs to the ADP-ribosylglycohydrolase family.</text>
</comment>
<dbReference type="Gene3D" id="1.10.4080.10">
    <property type="entry name" value="ADP-ribosylation/Crystallin J1"/>
    <property type="match status" value="1"/>
</dbReference>
<evidence type="ECO:0000256" key="3">
    <source>
        <dbReference type="PIRSR" id="PIRSR605502-1"/>
    </source>
</evidence>
<evidence type="ECO:0000313" key="4">
    <source>
        <dbReference type="EMBL" id="KIG12978.1"/>
    </source>
</evidence>
<evidence type="ECO:0000313" key="5">
    <source>
        <dbReference type="Proteomes" id="UP000031599"/>
    </source>
</evidence>
<feature type="binding site" evidence="3">
    <location>
        <position position="64"/>
    </location>
    <ligand>
        <name>Mg(2+)</name>
        <dbReference type="ChEBI" id="CHEBI:18420"/>
        <label>1</label>
    </ligand>
</feature>
<dbReference type="Proteomes" id="UP000031599">
    <property type="component" value="Unassembled WGS sequence"/>
</dbReference>
<dbReference type="GO" id="GO:0016787">
    <property type="term" value="F:hydrolase activity"/>
    <property type="evidence" value="ECO:0007669"/>
    <property type="project" value="UniProtKB-KW"/>
</dbReference>
<keyword evidence="3" id="KW-0460">Magnesium</keyword>
<dbReference type="EMBL" id="JMCC02000111">
    <property type="protein sequence ID" value="KIG12978.1"/>
    <property type="molecule type" value="Genomic_DNA"/>
</dbReference>
<feature type="binding site" evidence="3">
    <location>
        <position position="65"/>
    </location>
    <ligand>
        <name>Mg(2+)</name>
        <dbReference type="ChEBI" id="CHEBI:18420"/>
        <label>1</label>
    </ligand>
</feature>
<reference evidence="4 5" key="1">
    <citation type="submission" date="2014-12" db="EMBL/GenBank/DDBJ databases">
        <title>Genome assembly of Enhygromyxa salina DSM 15201.</title>
        <authorList>
            <person name="Sharma G."/>
            <person name="Subramanian S."/>
        </authorList>
    </citation>
    <scope>NUCLEOTIDE SEQUENCE [LARGE SCALE GENOMIC DNA]</scope>
    <source>
        <strain evidence="4 5">DSM 15201</strain>
    </source>
</reference>
<feature type="binding site" evidence="3">
    <location>
        <position position="63"/>
    </location>
    <ligand>
        <name>Mg(2+)</name>
        <dbReference type="ChEBI" id="CHEBI:18420"/>
        <label>1</label>
    </ligand>
</feature>
<dbReference type="RefSeq" id="WP_338082220.1">
    <property type="nucleotide sequence ID" value="NZ_JMCC02000111.1"/>
</dbReference>
<gene>
    <name evidence="4" type="ORF">DB30_00812</name>
</gene>
<evidence type="ECO:0000256" key="2">
    <source>
        <dbReference type="ARBA" id="ARBA00022801"/>
    </source>
</evidence>
<dbReference type="SUPFAM" id="SSF101478">
    <property type="entry name" value="ADP-ribosylglycohydrolase"/>
    <property type="match status" value="1"/>
</dbReference>
<feature type="binding site" evidence="3">
    <location>
        <position position="273"/>
    </location>
    <ligand>
        <name>Mg(2+)</name>
        <dbReference type="ChEBI" id="CHEBI:18420"/>
        <label>1</label>
    </ligand>
</feature>